<evidence type="ECO:0000313" key="2">
    <source>
        <dbReference type="EMBL" id="GAT00571.1"/>
    </source>
</evidence>
<organism evidence="2 3">
    <name type="scientific">Mycolicibacterium fortuitum subsp. acetamidolyticum</name>
    <dbReference type="NCBI Taxonomy" id="144550"/>
    <lineage>
        <taxon>Bacteria</taxon>
        <taxon>Bacillati</taxon>
        <taxon>Actinomycetota</taxon>
        <taxon>Actinomycetes</taxon>
        <taxon>Mycobacteriales</taxon>
        <taxon>Mycobacteriaceae</taxon>
        <taxon>Mycolicibacterium</taxon>
    </lineage>
</organism>
<feature type="chain" id="PRO_5007090314" description="Secreted protein" evidence="1">
    <location>
        <begin position="30"/>
        <end position="81"/>
    </location>
</feature>
<accession>A0A100WLT0</accession>
<dbReference type="AlphaFoldDB" id="A0A100WLT0"/>
<dbReference type="Proteomes" id="UP000069705">
    <property type="component" value="Unassembled WGS sequence"/>
</dbReference>
<keyword evidence="1" id="KW-0732">Signal</keyword>
<dbReference type="EMBL" id="BCSZ01000008">
    <property type="protein sequence ID" value="GAT00571.1"/>
    <property type="molecule type" value="Genomic_DNA"/>
</dbReference>
<evidence type="ECO:0000313" key="3">
    <source>
        <dbReference type="Proteomes" id="UP000069705"/>
    </source>
</evidence>
<feature type="signal peptide" evidence="1">
    <location>
        <begin position="1"/>
        <end position="29"/>
    </location>
</feature>
<comment type="caution">
    <text evidence="2">The sequence shown here is derived from an EMBL/GenBank/DDBJ whole genome shotgun (WGS) entry which is preliminary data.</text>
</comment>
<protein>
    <recommendedName>
        <fullName evidence="4">Secreted protein</fullName>
    </recommendedName>
</protein>
<evidence type="ECO:0000256" key="1">
    <source>
        <dbReference type="SAM" id="SignalP"/>
    </source>
</evidence>
<proteinExistence type="predicted"/>
<evidence type="ECO:0008006" key="4">
    <source>
        <dbReference type="Google" id="ProtNLM"/>
    </source>
</evidence>
<sequence length="81" mass="8715">MKQLFGCATAVVGVLVAGVLVTSAPSATAATRAVPAPNSIDNLNWLNHVQQRGHPPVADHSVRQREITVRAYDQEHPRGQH</sequence>
<gene>
    <name evidence="2" type="ORF">RMCFA_0685</name>
</gene>
<reference evidence="3" key="2">
    <citation type="submission" date="2016-02" db="EMBL/GenBank/DDBJ databases">
        <title>Draft genome sequence of five rapidly growing Mycobacterium species.</title>
        <authorList>
            <person name="Katahira K."/>
            <person name="Gotou Y."/>
            <person name="Iida K."/>
            <person name="Ogura Y."/>
            <person name="Hayashi T."/>
        </authorList>
    </citation>
    <scope>NUCLEOTIDE SEQUENCE [LARGE SCALE GENOMIC DNA]</scope>
    <source>
        <strain evidence="3">JCM6368</strain>
    </source>
</reference>
<name>A0A100WLT0_MYCFO</name>
<reference evidence="2 3" key="1">
    <citation type="journal article" date="2016" name="Genome Announc.">
        <title>Draft Genome Sequences of Five Rapidly Growing Mycobacterium Species, M. thermoresistibile, M. fortuitum subsp. acetamidolyticum, M. canariasense, M. brisbanense, and M. novocastrense.</title>
        <authorList>
            <person name="Katahira K."/>
            <person name="Ogura Y."/>
            <person name="Gotoh Y."/>
            <person name="Hayashi T."/>
        </authorList>
    </citation>
    <scope>NUCLEOTIDE SEQUENCE [LARGE SCALE GENOMIC DNA]</scope>
    <source>
        <strain evidence="2 3">JCM6368</strain>
    </source>
</reference>